<gene>
    <name evidence="2" type="ORF">DAEQUDRAFT_768926</name>
</gene>
<evidence type="ECO:0000313" key="2">
    <source>
        <dbReference type="EMBL" id="KZT65358.1"/>
    </source>
</evidence>
<keyword evidence="3" id="KW-1185">Reference proteome</keyword>
<feature type="region of interest" description="Disordered" evidence="1">
    <location>
        <begin position="214"/>
        <end position="249"/>
    </location>
</feature>
<dbReference type="OrthoDB" id="2997340at2759"/>
<reference evidence="2 3" key="1">
    <citation type="journal article" date="2016" name="Mol. Biol. Evol.">
        <title>Comparative Genomics of Early-Diverging Mushroom-Forming Fungi Provides Insights into the Origins of Lignocellulose Decay Capabilities.</title>
        <authorList>
            <person name="Nagy L.G."/>
            <person name="Riley R."/>
            <person name="Tritt A."/>
            <person name="Adam C."/>
            <person name="Daum C."/>
            <person name="Floudas D."/>
            <person name="Sun H."/>
            <person name="Yadav J.S."/>
            <person name="Pangilinan J."/>
            <person name="Larsson K.H."/>
            <person name="Matsuura K."/>
            <person name="Barry K."/>
            <person name="Labutti K."/>
            <person name="Kuo R."/>
            <person name="Ohm R.A."/>
            <person name="Bhattacharya S.S."/>
            <person name="Shirouzu T."/>
            <person name="Yoshinaga Y."/>
            <person name="Martin F.M."/>
            <person name="Grigoriev I.V."/>
            <person name="Hibbett D.S."/>
        </authorList>
    </citation>
    <scope>NUCLEOTIDE SEQUENCE [LARGE SCALE GENOMIC DNA]</scope>
    <source>
        <strain evidence="2 3">L-15889</strain>
    </source>
</reference>
<dbReference type="STRING" id="1314783.A0A165M8K5"/>
<proteinExistence type="predicted"/>
<name>A0A165M8K5_9APHY</name>
<dbReference type="AlphaFoldDB" id="A0A165M8K5"/>
<feature type="compositionally biased region" description="Basic and acidic residues" evidence="1">
    <location>
        <begin position="236"/>
        <end position="249"/>
    </location>
</feature>
<accession>A0A165M8K5</accession>
<dbReference type="Proteomes" id="UP000076727">
    <property type="component" value="Unassembled WGS sequence"/>
</dbReference>
<sequence>MTASCMNILTTEVGSANRPSSILLKKSEMDWWVTFVDRPNNGEFEALKTRLPEVIEARCGIAAAEILVEHMWTLTKMAIRNVPLSWKDPVGQKQVWDLASLWHELQKNSRTDKATAAFLDACIPFGNAPRATIDERAGTGQILEEHSEEFHNEHALCCEGARIASGGAAPAVCPEAHDYCPNCKVSGHGPASQTSCKFWKHNQEKEWLARHVKEAESVDSQKSRTAREHKKLRAQFKKEADEARAAKERELGAEVSAALTELRGLDVEDPMQQDHT</sequence>
<dbReference type="EMBL" id="KV429107">
    <property type="protein sequence ID" value="KZT65358.1"/>
    <property type="molecule type" value="Genomic_DNA"/>
</dbReference>
<evidence type="ECO:0000313" key="3">
    <source>
        <dbReference type="Proteomes" id="UP000076727"/>
    </source>
</evidence>
<protein>
    <submittedName>
        <fullName evidence="2">Uncharacterized protein</fullName>
    </submittedName>
</protein>
<feature type="compositionally biased region" description="Basic and acidic residues" evidence="1">
    <location>
        <begin position="214"/>
        <end position="226"/>
    </location>
</feature>
<organism evidence="2 3">
    <name type="scientific">Daedalea quercina L-15889</name>
    <dbReference type="NCBI Taxonomy" id="1314783"/>
    <lineage>
        <taxon>Eukaryota</taxon>
        <taxon>Fungi</taxon>
        <taxon>Dikarya</taxon>
        <taxon>Basidiomycota</taxon>
        <taxon>Agaricomycotina</taxon>
        <taxon>Agaricomycetes</taxon>
        <taxon>Polyporales</taxon>
        <taxon>Fomitopsis</taxon>
    </lineage>
</organism>
<evidence type="ECO:0000256" key="1">
    <source>
        <dbReference type="SAM" id="MobiDB-lite"/>
    </source>
</evidence>